<name>A0A0S8GHM5_UNCW3</name>
<dbReference type="CDD" id="cd06848">
    <property type="entry name" value="GCS_H"/>
    <property type="match status" value="1"/>
</dbReference>
<evidence type="ECO:0000256" key="1">
    <source>
        <dbReference type="ARBA" id="ARBA00009249"/>
    </source>
</evidence>
<dbReference type="SUPFAM" id="SSF51230">
    <property type="entry name" value="Single hybrid motif"/>
    <property type="match status" value="1"/>
</dbReference>
<evidence type="ECO:0000259" key="5">
    <source>
        <dbReference type="PROSITE" id="PS50968"/>
    </source>
</evidence>
<comment type="cofactor">
    <cofactor evidence="3">
        <name>(R)-lipoate</name>
        <dbReference type="ChEBI" id="CHEBI:83088"/>
    </cofactor>
    <text evidence="3">Binds 1 lipoyl cofactor covalently.</text>
</comment>
<protein>
    <recommendedName>
        <fullName evidence="3">Glycine cleavage system H protein</fullName>
    </recommendedName>
</protein>
<dbReference type="PROSITE" id="PS00189">
    <property type="entry name" value="LIPOYL"/>
    <property type="match status" value="1"/>
</dbReference>
<organism evidence="6 7">
    <name type="scientific">candidate division WOR_3 bacterium SM23_60</name>
    <dbReference type="NCBI Taxonomy" id="1703780"/>
    <lineage>
        <taxon>Bacteria</taxon>
        <taxon>Bacteria division WOR-3</taxon>
    </lineage>
</organism>
<evidence type="ECO:0000256" key="4">
    <source>
        <dbReference type="PIRSR" id="PIRSR617453-50"/>
    </source>
</evidence>
<dbReference type="InterPro" id="IPR003016">
    <property type="entry name" value="2-oxoA_DH_lipoyl-BS"/>
</dbReference>
<keyword evidence="2 3" id="KW-0450">Lipoyl</keyword>
<gene>
    <name evidence="3" type="primary">gcvH</name>
    <name evidence="6" type="ORF">AMJ87_04565</name>
</gene>
<dbReference type="GO" id="GO:0005829">
    <property type="term" value="C:cytosol"/>
    <property type="evidence" value="ECO:0007669"/>
    <property type="project" value="TreeGrafter"/>
</dbReference>
<dbReference type="GO" id="GO:0005960">
    <property type="term" value="C:glycine cleavage complex"/>
    <property type="evidence" value="ECO:0007669"/>
    <property type="project" value="InterPro"/>
</dbReference>
<dbReference type="PANTHER" id="PTHR11715:SF3">
    <property type="entry name" value="GLYCINE CLEAVAGE SYSTEM H PROTEIN-RELATED"/>
    <property type="match status" value="1"/>
</dbReference>
<dbReference type="PANTHER" id="PTHR11715">
    <property type="entry name" value="GLYCINE CLEAVAGE SYSTEM H PROTEIN"/>
    <property type="match status" value="1"/>
</dbReference>
<dbReference type="Proteomes" id="UP000051096">
    <property type="component" value="Unassembled WGS sequence"/>
</dbReference>
<comment type="subunit">
    <text evidence="3">The glycine cleavage system is composed of four proteins: P, T, L and H.</text>
</comment>
<reference evidence="6 7" key="1">
    <citation type="journal article" date="2015" name="Microbiome">
        <title>Genomic resolution of linkages in carbon, nitrogen, and sulfur cycling among widespread estuary sediment bacteria.</title>
        <authorList>
            <person name="Baker B.J."/>
            <person name="Lazar C.S."/>
            <person name="Teske A.P."/>
            <person name="Dick G.J."/>
        </authorList>
    </citation>
    <scope>NUCLEOTIDE SEQUENCE [LARGE SCALE GENOMIC DNA]</scope>
    <source>
        <strain evidence="6">SM23_60</strain>
    </source>
</reference>
<comment type="caution">
    <text evidence="6">The sequence shown here is derived from an EMBL/GenBank/DDBJ whole genome shotgun (WGS) entry which is preliminary data.</text>
</comment>
<sequence>MANIIDGLKYTKEHEWVKTEGDVVVQGITDYAQSELSDIVMIEPPAVGRTVKAGEAVGTIEAVKAVSDIYAGVSGEVVEINDKVIVDPAIINKDPYGEGWVYKVKIADQKEMDTLLSPEQYKELIAKH</sequence>
<dbReference type="InterPro" id="IPR002930">
    <property type="entry name" value="GCV_H"/>
</dbReference>
<feature type="domain" description="Lipoyl-binding" evidence="5">
    <location>
        <begin position="23"/>
        <end position="105"/>
    </location>
</feature>
<dbReference type="PATRIC" id="fig|1703780.3.peg.2045"/>
<dbReference type="InterPro" id="IPR000089">
    <property type="entry name" value="Biotin_lipoyl"/>
</dbReference>
<dbReference type="HAMAP" id="MF_00272">
    <property type="entry name" value="GcvH"/>
    <property type="match status" value="1"/>
</dbReference>
<dbReference type="EMBL" id="LJUO01000030">
    <property type="protein sequence ID" value="KPK72495.1"/>
    <property type="molecule type" value="Genomic_DNA"/>
</dbReference>
<dbReference type="PROSITE" id="PS50968">
    <property type="entry name" value="BIOTINYL_LIPOYL"/>
    <property type="match status" value="1"/>
</dbReference>
<dbReference type="Pfam" id="PF01597">
    <property type="entry name" value="GCV_H"/>
    <property type="match status" value="1"/>
</dbReference>
<proteinExistence type="inferred from homology"/>
<evidence type="ECO:0000256" key="2">
    <source>
        <dbReference type="ARBA" id="ARBA00022823"/>
    </source>
</evidence>
<dbReference type="NCBIfam" id="TIGR00527">
    <property type="entry name" value="gcvH"/>
    <property type="match status" value="1"/>
</dbReference>
<dbReference type="InterPro" id="IPR033753">
    <property type="entry name" value="GCV_H/Fam206"/>
</dbReference>
<dbReference type="Gene3D" id="2.40.50.100">
    <property type="match status" value="1"/>
</dbReference>
<dbReference type="NCBIfam" id="NF002270">
    <property type="entry name" value="PRK01202.1"/>
    <property type="match status" value="1"/>
</dbReference>
<dbReference type="GO" id="GO:0019464">
    <property type="term" value="P:glycine decarboxylation via glycine cleavage system"/>
    <property type="evidence" value="ECO:0007669"/>
    <property type="project" value="UniProtKB-UniRule"/>
</dbReference>
<comment type="function">
    <text evidence="3">The glycine cleavage system catalyzes the degradation of glycine. The H protein shuttles the methylamine group of glycine from the P protein to the T protein.</text>
</comment>
<dbReference type="GO" id="GO:0009249">
    <property type="term" value="P:protein lipoylation"/>
    <property type="evidence" value="ECO:0007669"/>
    <property type="project" value="TreeGrafter"/>
</dbReference>
<dbReference type="InterPro" id="IPR011053">
    <property type="entry name" value="Single_hybrid_motif"/>
</dbReference>
<accession>A0A0S8GHM5</accession>
<feature type="modified residue" description="N6-lipoyllysine" evidence="3 4">
    <location>
        <position position="64"/>
    </location>
</feature>
<dbReference type="InterPro" id="IPR017453">
    <property type="entry name" value="GCV_H_sub"/>
</dbReference>
<dbReference type="AlphaFoldDB" id="A0A0S8GHM5"/>
<evidence type="ECO:0000313" key="7">
    <source>
        <dbReference type="Proteomes" id="UP000051096"/>
    </source>
</evidence>
<evidence type="ECO:0000313" key="6">
    <source>
        <dbReference type="EMBL" id="KPK72495.1"/>
    </source>
</evidence>
<comment type="similarity">
    <text evidence="1 3">Belongs to the GcvH family.</text>
</comment>
<evidence type="ECO:0000256" key="3">
    <source>
        <dbReference type="HAMAP-Rule" id="MF_00272"/>
    </source>
</evidence>